<evidence type="ECO:0000256" key="2">
    <source>
        <dbReference type="ARBA" id="ARBA00022748"/>
    </source>
</evidence>
<dbReference type="Pfam" id="PF13905">
    <property type="entry name" value="Thioredoxin_8"/>
    <property type="match status" value="1"/>
</dbReference>
<keyword evidence="9" id="KW-1185">Reference proteome</keyword>
<dbReference type="PROSITE" id="PS51352">
    <property type="entry name" value="THIOREDOXIN_2"/>
    <property type="match status" value="1"/>
</dbReference>
<dbReference type="GO" id="GO:0017004">
    <property type="term" value="P:cytochrome complex assembly"/>
    <property type="evidence" value="ECO:0007669"/>
    <property type="project" value="UniProtKB-KW"/>
</dbReference>
<reference evidence="8 9" key="1">
    <citation type="journal article" date="2020" name="Antonie Van Leeuwenhoek">
        <title>Rhodopirellula heiligendammensis sp. nov., Rhodopirellula pilleata sp. nov., and Rhodopirellula solitaria sp. nov. isolated from natural or artificial marine surfaces in Northern Germany and California, USA, and emended description of the genus Rhodopirellula.</title>
        <authorList>
            <person name="Kallscheuer N."/>
            <person name="Wiegand S."/>
            <person name="Jogler M."/>
            <person name="Boedeker C."/>
            <person name="Peeters S.H."/>
            <person name="Rast P."/>
            <person name="Heuer A."/>
            <person name="Jetten M.S.M."/>
            <person name="Rohde M."/>
            <person name="Jogler C."/>
        </authorList>
    </citation>
    <scope>NUCLEOTIDE SEQUENCE [LARGE SCALE GENOMIC DNA]</scope>
    <source>
        <strain evidence="8 9">Poly21</strain>
    </source>
</reference>
<keyword evidence="4" id="KW-0676">Redox-active center</keyword>
<dbReference type="InterPro" id="IPR050553">
    <property type="entry name" value="Thioredoxin_ResA/DsbE_sf"/>
</dbReference>
<dbReference type="SUPFAM" id="SSF52833">
    <property type="entry name" value="Thioredoxin-like"/>
    <property type="match status" value="1"/>
</dbReference>
<dbReference type="CDD" id="cd02966">
    <property type="entry name" value="TlpA_like_family"/>
    <property type="match status" value="1"/>
</dbReference>
<dbReference type="InterPro" id="IPR036249">
    <property type="entry name" value="Thioredoxin-like_sf"/>
</dbReference>
<dbReference type="Gene3D" id="3.40.30.10">
    <property type="entry name" value="Glutaredoxin"/>
    <property type="match status" value="1"/>
</dbReference>
<evidence type="ECO:0000256" key="5">
    <source>
        <dbReference type="SAM" id="MobiDB-lite"/>
    </source>
</evidence>
<organism evidence="8 9">
    <name type="scientific">Allorhodopirellula heiligendammensis</name>
    <dbReference type="NCBI Taxonomy" id="2714739"/>
    <lineage>
        <taxon>Bacteria</taxon>
        <taxon>Pseudomonadati</taxon>
        <taxon>Planctomycetota</taxon>
        <taxon>Planctomycetia</taxon>
        <taxon>Pirellulales</taxon>
        <taxon>Pirellulaceae</taxon>
        <taxon>Allorhodopirellula</taxon>
    </lineage>
</organism>
<proteinExistence type="predicted"/>
<accession>A0A5C6BET4</accession>
<dbReference type="EMBL" id="SJPU01000003">
    <property type="protein sequence ID" value="TWU10685.1"/>
    <property type="molecule type" value="Genomic_DNA"/>
</dbReference>
<feature type="compositionally biased region" description="Basic and acidic residues" evidence="5">
    <location>
        <begin position="82"/>
        <end position="96"/>
    </location>
</feature>
<evidence type="ECO:0000256" key="4">
    <source>
        <dbReference type="ARBA" id="ARBA00023284"/>
    </source>
</evidence>
<protein>
    <submittedName>
        <fullName evidence="8">Thiol-disulfide oxidoreductase</fullName>
    </submittedName>
</protein>
<evidence type="ECO:0000256" key="1">
    <source>
        <dbReference type="ARBA" id="ARBA00004196"/>
    </source>
</evidence>
<evidence type="ECO:0000313" key="9">
    <source>
        <dbReference type="Proteomes" id="UP000319908"/>
    </source>
</evidence>
<keyword evidence="3" id="KW-1015">Disulfide bond</keyword>
<dbReference type="PANTHER" id="PTHR42852:SF6">
    <property type="entry name" value="THIOL:DISULFIDE INTERCHANGE PROTEIN DSBE"/>
    <property type="match status" value="1"/>
</dbReference>
<dbReference type="InterPro" id="IPR012336">
    <property type="entry name" value="Thioredoxin-like_fold"/>
</dbReference>
<gene>
    <name evidence="8" type="ORF">Poly21_45910</name>
</gene>
<feature type="chain" id="PRO_5023136055" evidence="6">
    <location>
        <begin position="25"/>
        <end position="281"/>
    </location>
</feature>
<evidence type="ECO:0000256" key="6">
    <source>
        <dbReference type="SAM" id="SignalP"/>
    </source>
</evidence>
<dbReference type="PANTHER" id="PTHR42852">
    <property type="entry name" value="THIOL:DISULFIDE INTERCHANGE PROTEIN DSBE"/>
    <property type="match status" value="1"/>
</dbReference>
<dbReference type="PROSITE" id="PS51257">
    <property type="entry name" value="PROKAR_LIPOPROTEIN"/>
    <property type="match status" value="1"/>
</dbReference>
<sequence length="281" mass="30240">MDRSMKNFLVAAALPLALSLAVGCGGSTPSESSPEDSVSTGLDDLTPAPPSMPGQDDPPAEPVNPGMMLPDDVPLPDPSEINEPRESNGEKPKGMELPDDIQPVQTSSTAAGESLGMIVGTQTKSEDAAEVKLNIQLAPWQEIDAVTKQAGRITVVDFWSLSCVPCLREYPQLVALQKKYPDRVRAIGVNVDFYGGEKYPPKSYQPQITKFLTAVHATFPNYISQTPSEDVFKSVKINALPAVLVLDEQGTVVERFTDASHSGGFTYEDDIVPLVEKLIAK</sequence>
<dbReference type="GO" id="GO:0030313">
    <property type="term" value="C:cell envelope"/>
    <property type="evidence" value="ECO:0007669"/>
    <property type="project" value="UniProtKB-SubCell"/>
</dbReference>
<feature type="domain" description="Thioredoxin" evidence="7">
    <location>
        <begin position="96"/>
        <end position="280"/>
    </location>
</feature>
<dbReference type="Proteomes" id="UP000319908">
    <property type="component" value="Unassembled WGS sequence"/>
</dbReference>
<evidence type="ECO:0000259" key="7">
    <source>
        <dbReference type="PROSITE" id="PS51352"/>
    </source>
</evidence>
<evidence type="ECO:0000256" key="3">
    <source>
        <dbReference type="ARBA" id="ARBA00023157"/>
    </source>
</evidence>
<feature type="signal peptide" evidence="6">
    <location>
        <begin position="1"/>
        <end position="24"/>
    </location>
</feature>
<feature type="compositionally biased region" description="Polar residues" evidence="5">
    <location>
        <begin position="27"/>
        <end position="40"/>
    </location>
</feature>
<comment type="subcellular location">
    <subcellularLocation>
        <location evidence="1">Cell envelope</location>
    </subcellularLocation>
</comment>
<dbReference type="AlphaFoldDB" id="A0A5C6BET4"/>
<feature type="region of interest" description="Disordered" evidence="5">
    <location>
        <begin position="22"/>
        <end position="97"/>
    </location>
</feature>
<dbReference type="RefSeq" id="WP_146409087.1">
    <property type="nucleotide sequence ID" value="NZ_SJPU01000003.1"/>
</dbReference>
<dbReference type="OrthoDB" id="261812at2"/>
<comment type="caution">
    <text evidence="8">The sequence shown here is derived from an EMBL/GenBank/DDBJ whole genome shotgun (WGS) entry which is preliminary data.</text>
</comment>
<keyword evidence="2" id="KW-0201">Cytochrome c-type biogenesis</keyword>
<keyword evidence="6" id="KW-0732">Signal</keyword>
<name>A0A5C6BET4_9BACT</name>
<dbReference type="InterPro" id="IPR013766">
    <property type="entry name" value="Thioredoxin_domain"/>
</dbReference>
<evidence type="ECO:0000313" key="8">
    <source>
        <dbReference type="EMBL" id="TWU10685.1"/>
    </source>
</evidence>